<feature type="compositionally biased region" description="Polar residues" evidence="1">
    <location>
        <begin position="1"/>
        <end position="17"/>
    </location>
</feature>
<proteinExistence type="predicted"/>
<dbReference type="Proteomes" id="UP000596660">
    <property type="component" value="Unplaced"/>
</dbReference>
<dbReference type="PANTHER" id="PTHR31900:SF32">
    <property type="entry name" value="F-BOX_RNI_FBD-LIKE DOMAIN PROTEIN"/>
    <property type="match status" value="1"/>
</dbReference>
<organism evidence="3 4">
    <name type="scientific">Chenopodium quinoa</name>
    <name type="common">Quinoa</name>
    <dbReference type="NCBI Taxonomy" id="63459"/>
    <lineage>
        <taxon>Eukaryota</taxon>
        <taxon>Viridiplantae</taxon>
        <taxon>Streptophyta</taxon>
        <taxon>Embryophyta</taxon>
        <taxon>Tracheophyta</taxon>
        <taxon>Spermatophyta</taxon>
        <taxon>Magnoliopsida</taxon>
        <taxon>eudicotyledons</taxon>
        <taxon>Gunneridae</taxon>
        <taxon>Pentapetalae</taxon>
        <taxon>Caryophyllales</taxon>
        <taxon>Chenopodiaceae</taxon>
        <taxon>Chenopodioideae</taxon>
        <taxon>Atripliceae</taxon>
        <taxon>Chenopodium</taxon>
    </lineage>
</organism>
<evidence type="ECO:0000313" key="3">
    <source>
        <dbReference type="EnsemblPlants" id="AUR62014722-RA:cds"/>
    </source>
</evidence>
<evidence type="ECO:0000259" key="2">
    <source>
        <dbReference type="PROSITE" id="PS50181"/>
    </source>
</evidence>
<dbReference type="Pfam" id="PF00646">
    <property type="entry name" value="F-box"/>
    <property type="match status" value="1"/>
</dbReference>
<dbReference type="OMA" id="FACIQIN"/>
<reference evidence="3" key="1">
    <citation type="journal article" date="2017" name="Nature">
        <title>The genome of Chenopodium quinoa.</title>
        <authorList>
            <person name="Jarvis D.E."/>
            <person name="Ho Y.S."/>
            <person name="Lightfoot D.J."/>
            <person name="Schmoeckel S.M."/>
            <person name="Li B."/>
            <person name="Borm T.J.A."/>
            <person name="Ohyanagi H."/>
            <person name="Mineta K."/>
            <person name="Michell C.T."/>
            <person name="Saber N."/>
            <person name="Kharbatia N.M."/>
            <person name="Rupper R.R."/>
            <person name="Sharp A.R."/>
            <person name="Dally N."/>
            <person name="Boughton B.A."/>
            <person name="Woo Y.H."/>
            <person name="Gao G."/>
            <person name="Schijlen E.G.W.M."/>
            <person name="Guo X."/>
            <person name="Momin A.A."/>
            <person name="Negrao S."/>
            <person name="Al-Babili S."/>
            <person name="Gehring C."/>
            <person name="Roessner U."/>
            <person name="Jung C."/>
            <person name="Murphy K."/>
            <person name="Arold S.T."/>
            <person name="Gojobori T."/>
            <person name="van der Linden C.G."/>
            <person name="van Loo E.N."/>
            <person name="Jellen E.N."/>
            <person name="Maughan P.J."/>
            <person name="Tester M."/>
        </authorList>
    </citation>
    <scope>NUCLEOTIDE SEQUENCE [LARGE SCALE GENOMIC DNA]</scope>
    <source>
        <strain evidence="3">cv. PI 614886</strain>
    </source>
</reference>
<dbReference type="EnsemblPlants" id="AUR62014722-RA">
    <property type="protein sequence ID" value="AUR62014722-RA:cds"/>
    <property type="gene ID" value="AUR62014722"/>
</dbReference>
<dbReference type="PROSITE" id="PS50181">
    <property type="entry name" value="FBOX"/>
    <property type="match status" value="1"/>
</dbReference>
<protein>
    <recommendedName>
        <fullName evidence="2">F-box domain-containing protein</fullName>
    </recommendedName>
</protein>
<name>A0A803LL75_CHEQI</name>
<dbReference type="Gramene" id="AUR62014722-RA">
    <property type="protein sequence ID" value="AUR62014722-RA:cds"/>
    <property type="gene ID" value="AUR62014722"/>
</dbReference>
<feature type="region of interest" description="Disordered" evidence="1">
    <location>
        <begin position="1"/>
        <end position="24"/>
    </location>
</feature>
<dbReference type="SUPFAM" id="SSF81383">
    <property type="entry name" value="F-box domain"/>
    <property type="match status" value="1"/>
</dbReference>
<accession>A0A803LL75</accession>
<feature type="domain" description="F-box" evidence="2">
    <location>
        <begin position="27"/>
        <end position="75"/>
    </location>
</feature>
<dbReference type="InterPro" id="IPR050232">
    <property type="entry name" value="FBL13/AtMIF1-like"/>
</dbReference>
<dbReference type="AlphaFoldDB" id="A0A803LL75"/>
<dbReference type="Pfam" id="PF23622">
    <property type="entry name" value="LRR_At1g61320_AtMIF1"/>
    <property type="match status" value="1"/>
</dbReference>
<sequence>MEGNNSISGDSHGGDSTSRAKRLKPTRDRLSDLPDLALTHILSHLYIEEAARTAILSKRFNSIWNSVPVLNFSDENAGKVGEFFISFVDIALKLHRRREIERFSVQFGYDFMFSSPVDDWIEFAVKKQVKFLYLDLIEKCGKNRVRFPIIEYKLPEFLYNNQNLVELVTNACKFSTVWLINWSSLKLLSVTRTKVDEELISRVLSGCPVLETLELREWIGFDKLKIESGSLRVLKIVEEKQPSYFVHPEDNCFLEVSGPNLVSLEVSGSLYRTKLRLTDVGCLSNATMNFEIMPQNHGPKNSRYVVRDQDIIREVLGSLCFVKALTIGALRYNETLSNVLFFQGYMTLSPLAVSTCEAYNLSFPWSERRSLTLCIPMLQWDHFGVASLLHSSPCLETLAIRLSYCSDTSASKILLVYHETKCRTSVECALEHPFSNNCDEGYYWKSWSTISKCPLHHLKTVKVIGFLESCTSMKPLFQFLEFLLRNSSALLEIVIQASRYVTQGTIDEALKLLDVPTASPDVVVQYEPSHLWVDPFNVHQKSALV</sequence>
<dbReference type="InterPro" id="IPR001810">
    <property type="entry name" value="F-box_dom"/>
</dbReference>
<dbReference type="InterPro" id="IPR036047">
    <property type="entry name" value="F-box-like_dom_sf"/>
</dbReference>
<evidence type="ECO:0000256" key="1">
    <source>
        <dbReference type="SAM" id="MobiDB-lite"/>
    </source>
</evidence>
<evidence type="ECO:0000313" key="4">
    <source>
        <dbReference type="Proteomes" id="UP000596660"/>
    </source>
</evidence>
<reference evidence="3" key="2">
    <citation type="submission" date="2021-03" db="UniProtKB">
        <authorList>
            <consortium name="EnsemblPlants"/>
        </authorList>
    </citation>
    <scope>IDENTIFICATION</scope>
</reference>
<dbReference type="PANTHER" id="PTHR31900">
    <property type="entry name" value="F-BOX/RNI SUPERFAMILY PROTEIN-RELATED"/>
    <property type="match status" value="1"/>
</dbReference>
<dbReference type="InterPro" id="IPR055357">
    <property type="entry name" value="LRR_At1g61320_AtMIF1"/>
</dbReference>
<keyword evidence="4" id="KW-1185">Reference proteome</keyword>